<dbReference type="GO" id="GO:0043565">
    <property type="term" value="F:sequence-specific DNA binding"/>
    <property type="evidence" value="ECO:0007669"/>
    <property type="project" value="InterPro"/>
</dbReference>
<dbReference type="InterPro" id="IPR010921">
    <property type="entry name" value="Trp_repressor/repl_initiator"/>
</dbReference>
<gene>
    <name evidence="2" type="ORF">A2849_04115</name>
</gene>
<comment type="caution">
    <text evidence="2">The sequence shown here is derived from an EMBL/GenBank/DDBJ whole genome shotgun (WGS) entry which is preliminary data.</text>
</comment>
<dbReference type="SUPFAM" id="SSF48295">
    <property type="entry name" value="TrpR-like"/>
    <property type="match status" value="1"/>
</dbReference>
<dbReference type="AlphaFoldDB" id="A0A1G2M8H0"/>
<protein>
    <submittedName>
        <fullName evidence="2">Uncharacterized protein</fullName>
    </submittedName>
</protein>
<organism evidence="2 3">
    <name type="scientific">Candidatus Taylorbacteria bacterium RIFCSPHIGHO2_01_FULL_51_15</name>
    <dbReference type="NCBI Taxonomy" id="1802304"/>
    <lineage>
        <taxon>Bacteria</taxon>
        <taxon>Candidatus Tayloriibacteriota</taxon>
    </lineage>
</organism>
<accession>A0A1G2M8H0</accession>
<dbReference type="Gene3D" id="1.10.1750.10">
    <property type="match status" value="1"/>
</dbReference>
<feature type="region of interest" description="Disordered" evidence="1">
    <location>
        <begin position="104"/>
        <end position="134"/>
    </location>
</feature>
<sequence length="242" mass="25799">MKADTQDPRITQKVLEMVAAYYKTTPGALKGDEGDPIAKKVVMYTLKEELGASLKASREAVGKKYDPYVYQAVKKVKGLMKTDTALSSLIEEIKTEALMITVPPSGSAGAMGPTSPPRQPTPRTPKPPVTSKKAEALTVVPSGNTAQSIASVRKAVTGVFLGADLLQAPDPAAEVMLAKDAVVFLVWDDFPKISLPEILSAFHLDQDGLYRAIGRISVSLKEDGSELKKKLKAARGAYGAAE</sequence>
<reference evidence="2 3" key="1">
    <citation type="journal article" date="2016" name="Nat. Commun.">
        <title>Thousands of microbial genomes shed light on interconnected biogeochemical processes in an aquifer system.</title>
        <authorList>
            <person name="Anantharaman K."/>
            <person name="Brown C.T."/>
            <person name="Hug L.A."/>
            <person name="Sharon I."/>
            <person name="Castelle C.J."/>
            <person name="Probst A.J."/>
            <person name="Thomas B.C."/>
            <person name="Singh A."/>
            <person name="Wilkins M.J."/>
            <person name="Karaoz U."/>
            <person name="Brodie E.L."/>
            <person name="Williams K.H."/>
            <person name="Hubbard S.S."/>
            <person name="Banfield J.F."/>
        </authorList>
    </citation>
    <scope>NUCLEOTIDE SEQUENCE [LARGE SCALE GENOMIC DNA]</scope>
</reference>
<evidence type="ECO:0000313" key="3">
    <source>
        <dbReference type="Proteomes" id="UP000178121"/>
    </source>
</evidence>
<dbReference type="Proteomes" id="UP000178121">
    <property type="component" value="Unassembled WGS sequence"/>
</dbReference>
<dbReference type="EMBL" id="MHRI01000034">
    <property type="protein sequence ID" value="OHA20205.1"/>
    <property type="molecule type" value="Genomic_DNA"/>
</dbReference>
<feature type="compositionally biased region" description="Pro residues" evidence="1">
    <location>
        <begin position="114"/>
        <end position="128"/>
    </location>
</feature>
<evidence type="ECO:0000313" key="2">
    <source>
        <dbReference type="EMBL" id="OHA20205.1"/>
    </source>
</evidence>
<proteinExistence type="predicted"/>
<name>A0A1G2M8H0_9BACT</name>
<evidence type="ECO:0000256" key="1">
    <source>
        <dbReference type="SAM" id="MobiDB-lite"/>
    </source>
</evidence>